<dbReference type="InterPro" id="IPR001509">
    <property type="entry name" value="Epimerase_deHydtase"/>
</dbReference>
<dbReference type="PANTHER" id="PTHR43238:SF1">
    <property type="entry name" value="GDP-L-FUCOSE SYNTHASE"/>
    <property type="match status" value="1"/>
</dbReference>
<reference evidence="2" key="1">
    <citation type="journal article" date="2014" name="Front. Microbiol.">
        <title>High frequency of phylogenetically diverse reductive dehalogenase-homologous genes in deep subseafloor sedimentary metagenomes.</title>
        <authorList>
            <person name="Kawai M."/>
            <person name="Futagami T."/>
            <person name="Toyoda A."/>
            <person name="Takaki Y."/>
            <person name="Nishi S."/>
            <person name="Hori S."/>
            <person name="Arai W."/>
            <person name="Tsubouchi T."/>
            <person name="Morono Y."/>
            <person name="Uchiyama I."/>
            <person name="Ito T."/>
            <person name="Fujiyama A."/>
            <person name="Inagaki F."/>
            <person name="Takami H."/>
        </authorList>
    </citation>
    <scope>NUCLEOTIDE SEQUENCE</scope>
    <source>
        <strain evidence="2">Expedition CK06-06</strain>
    </source>
</reference>
<dbReference type="SUPFAM" id="SSF51735">
    <property type="entry name" value="NAD(P)-binding Rossmann-fold domains"/>
    <property type="match status" value="1"/>
</dbReference>
<dbReference type="EMBL" id="BART01011753">
    <property type="protein sequence ID" value="GAG88653.1"/>
    <property type="molecule type" value="Genomic_DNA"/>
</dbReference>
<dbReference type="GO" id="GO:0050577">
    <property type="term" value="F:GDP-L-fucose synthase activity"/>
    <property type="evidence" value="ECO:0007669"/>
    <property type="project" value="TreeGrafter"/>
</dbReference>
<dbReference type="PANTHER" id="PTHR43238">
    <property type="entry name" value="GDP-L-FUCOSE SYNTHASE"/>
    <property type="match status" value="1"/>
</dbReference>
<protein>
    <recommendedName>
        <fullName evidence="1">NAD-dependent epimerase/dehydratase domain-containing protein</fullName>
    </recommendedName>
</protein>
<accession>X1BWT6</accession>
<evidence type="ECO:0000313" key="2">
    <source>
        <dbReference type="EMBL" id="GAG88653.1"/>
    </source>
</evidence>
<comment type="caution">
    <text evidence="2">The sequence shown here is derived from an EMBL/GenBank/DDBJ whole genome shotgun (WGS) entry which is preliminary data.</text>
</comment>
<evidence type="ECO:0000259" key="1">
    <source>
        <dbReference type="Pfam" id="PF01370"/>
    </source>
</evidence>
<sequence>MVDLSKKKILITGAQGFLGKHMVKNLLEKRKVPKENLFLPTIKELDLRKWENCQKAVKGQEIVIHLAAKVGGIGLNKEKPGELFYDNIIMG</sequence>
<dbReference type="AlphaFoldDB" id="X1BWT6"/>
<dbReference type="Pfam" id="PF01370">
    <property type="entry name" value="Epimerase"/>
    <property type="match status" value="1"/>
</dbReference>
<dbReference type="InterPro" id="IPR036291">
    <property type="entry name" value="NAD(P)-bd_dom_sf"/>
</dbReference>
<name>X1BWT6_9ZZZZ</name>
<dbReference type="Gene3D" id="3.40.50.720">
    <property type="entry name" value="NAD(P)-binding Rossmann-like Domain"/>
    <property type="match status" value="1"/>
</dbReference>
<proteinExistence type="predicted"/>
<gene>
    <name evidence="2" type="ORF">S01H4_24866</name>
</gene>
<feature type="domain" description="NAD-dependent epimerase/dehydratase" evidence="1">
    <location>
        <begin position="9"/>
        <end position="90"/>
    </location>
</feature>
<feature type="non-terminal residue" evidence="2">
    <location>
        <position position="91"/>
    </location>
</feature>
<organism evidence="2">
    <name type="scientific">marine sediment metagenome</name>
    <dbReference type="NCBI Taxonomy" id="412755"/>
    <lineage>
        <taxon>unclassified sequences</taxon>
        <taxon>metagenomes</taxon>
        <taxon>ecological metagenomes</taxon>
    </lineage>
</organism>